<dbReference type="InterPro" id="IPR023213">
    <property type="entry name" value="CAT-like_dom_sf"/>
</dbReference>
<keyword evidence="2" id="KW-1185">Reference proteome</keyword>
<name>A0ABN7S7E5_OIKDI</name>
<sequence>MANRREKECNWIEHEFNKNKTTSIVLYECILQENLDIGKMNDAWEYVVREHEGLTKTIRMEETKISSVFMAANQTLGESHKRIEYLKNVDIPRFLELITNQDDEITLKAVPFRLWFVINKDTLWICLKLPRSMADNKSMQIIVNELLRHYDEANSHQGMSVENTYEGKIFETQDTEIEAHDDRKQQLKHFHGGLSIPVSRGEEYKMTDPCGVLTASIKLREGYKNPRERKTFICKAMIASIFGMCEMRSTSVYKSIHKNLPLLDFEVDFDFRNLHGNFSEGNVSYEKR</sequence>
<dbReference type="Proteomes" id="UP001158576">
    <property type="component" value="Chromosome XSR"/>
</dbReference>
<dbReference type="SUPFAM" id="SSF52777">
    <property type="entry name" value="CoA-dependent acyltransferases"/>
    <property type="match status" value="1"/>
</dbReference>
<gene>
    <name evidence="1" type="ORF">OKIOD_LOCUS5005</name>
</gene>
<reference evidence="1 2" key="1">
    <citation type="submission" date="2021-04" db="EMBL/GenBank/DDBJ databases">
        <authorList>
            <person name="Bliznina A."/>
        </authorList>
    </citation>
    <scope>NUCLEOTIDE SEQUENCE [LARGE SCALE GENOMIC DNA]</scope>
</reference>
<accession>A0ABN7S7E5</accession>
<evidence type="ECO:0000313" key="2">
    <source>
        <dbReference type="Proteomes" id="UP001158576"/>
    </source>
</evidence>
<organism evidence="1 2">
    <name type="scientific">Oikopleura dioica</name>
    <name type="common">Tunicate</name>
    <dbReference type="NCBI Taxonomy" id="34765"/>
    <lineage>
        <taxon>Eukaryota</taxon>
        <taxon>Metazoa</taxon>
        <taxon>Chordata</taxon>
        <taxon>Tunicata</taxon>
        <taxon>Appendicularia</taxon>
        <taxon>Copelata</taxon>
        <taxon>Oikopleuridae</taxon>
        <taxon>Oikopleura</taxon>
    </lineage>
</organism>
<protein>
    <submittedName>
        <fullName evidence="1">Oidioi.mRNA.OKI2018_I69.XSR.g13447.t1.cds</fullName>
    </submittedName>
</protein>
<dbReference type="EMBL" id="OU015569">
    <property type="protein sequence ID" value="CAG5094317.1"/>
    <property type="molecule type" value="Genomic_DNA"/>
</dbReference>
<proteinExistence type="predicted"/>
<dbReference type="Gene3D" id="3.30.559.10">
    <property type="entry name" value="Chloramphenicol acetyltransferase-like domain"/>
    <property type="match status" value="1"/>
</dbReference>
<evidence type="ECO:0000313" key="1">
    <source>
        <dbReference type="EMBL" id="CAG5094317.1"/>
    </source>
</evidence>